<accession>A0A7R9DSV5</accession>
<proteinExistence type="predicted"/>
<reference evidence="1" key="1">
    <citation type="submission" date="2020-11" db="EMBL/GenBank/DDBJ databases">
        <authorList>
            <person name="Tran Van P."/>
        </authorList>
    </citation>
    <scope>NUCLEOTIDE SEQUENCE</scope>
</reference>
<name>A0A7R9DSV5_TIMPO</name>
<sequence length="143" mass="16492">MFAKKKTVEYLKLSALVSRKCGNYALALSQAKQCFQECMHQENWDLAGDIVSEYMELKPYHLVVIVHREVLNLLAADQGKFGSWLLGNRLVHTSLLERVASRWQTDDKQTVYCELHSGLDHNQSAQQTLNQVTHRHSNMFVFL</sequence>
<evidence type="ECO:0000313" key="1">
    <source>
        <dbReference type="EMBL" id="CAD7420243.1"/>
    </source>
</evidence>
<protein>
    <submittedName>
        <fullName evidence="1">Uncharacterized protein</fullName>
    </submittedName>
</protein>
<gene>
    <name evidence="1" type="ORF">TPSB3V08_LOCUS13658</name>
</gene>
<dbReference type="AlphaFoldDB" id="A0A7R9DSV5"/>
<dbReference type="EMBL" id="OD028898">
    <property type="protein sequence ID" value="CAD7420243.1"/>
    <property type="molecule type" value="Genomic_DNA"/>
</dbReference>
<organism evidence="1">
    <name type="scientific">Timema poppense</name>
    <name type="common">Walking stick</name>
    <dbReference type="NCBI Taxonomy" id="170557"/>
    <lineage>
        <taxon>Eukaryota</taxon>
        <taxon>Metazoa</taxon>
        <taxon>Ecdysozoa</taxon>
        <taxon>Arthropoda</taxon>
        <taxon>Hexapoda</taxon>
        <taxon>Insecta</taxon>
        <taxon>Pterygota</taxon>
        <taxon>Neoptera</taxon>
        <taxon>Polyneoptera</taxon>
        <taxon>Phasmatodea</taxon>
        <taxon>Timematodea</taxon>
        <taxon>Timematoidea</taxon>
        <taxon>Timematidae</taxon>
        <taxon>Timema</taxon>
    </lineage>
</organism>